<evidence type="ECO:0000256" key="2">
    <source>
        <dbReference type="ARBA" id="ARBA00022676"/>
    </source>
</evidence>
<dbReference type="InterPro" id="IPR001173">
    <property type="entry name" value="Glyco_trans_2-like"/>
</dbReference>
<dbReference type="Proteomes" id="UP001574170">
    <property type="component" value="Unassembled WGS sequence"/>
</dbReference>
<evidence type="ECO:0000256" key="1">
    <source>
        <dbReference type="ARBA" id="ARBA00006739"/>
    </source>
</evidence>
<name>A0ABV4TKW5_9FLAO</name>
<protein>
    <submittedName>
        <fullName evidence="6">Glycosyltransferase</fullName>
        <ecNumber evidence="6">2.4.-.-</ecNumber>
    </submittedName>
</protein>
<dbReference type="GO" id="GO:0016757">
    <property type="term" value="F:glycosyltransferase activity"/>
    <property type="evidence" value="ECO:0007669"/>
    <property type="project" value="UniProtKB-KW"/>
</dbReference>
<dbReference type="RefSeq" id="WP_373391817.1">
    <property type="nucleotide sequence ID" value="NZ_JBCFQJ010000009.1"/>
</dbReference>
<dbReference type="PANTHER" id="PTHR43179:SF12">
    <property type="entry name" value="GALACTOFURANOSYLTRANSFERASE GLFT2"/>
    <property type="match status" value="1"/>
</dbReference>
<dbReference type="SUPFAM" id="SSF53448">
    <property type="entry name" value="Nucleotide-diphospho-sugar transferases"/>
    <property type="match status" value="1"/>
</dbReference>
<sequence>MGKDKKKFTIIITTKNRKEELFFTLEKIKILLDREDVVCIVCDDGSTDGTFEEIKINFPKIQLIQNPKSQGLIYSRNRLMNRVQTEFTISIDDDLHFLSETPLEKISAFFERHPQAGILGFRIFWGLQEPHFQKTTERPVQVKSFVGCAHVWRMKAWKEVPDYPSWFVFYGEEDFAAFQLFKKGWEIHYLPQILVHHRVDVKARKQQSDYQIRLRRSLRSGWYLYFLFYPFLTIPKKVLYTLWIQIKTKMAKGDWIATMAIAQAVFDVIFNFPKLLKQSNRLTTKEYHAILKLPPAKIYWKPEDEK</sequence>
<organism evidence="6 7">
    <name type="scientific">Flavobacterium magnesitis</name>
    <dbReference type="NCBI Taxonomy" id="3138077"/>
    <lineage>
        <taxon>Bacteria</taxon>
        <taxon>Pseudomonadati</taxon>
        <taxon>Bacteroidota</taxon>
        <taxon>Flavobacteriia</taxon>
        <taxon>Flavobacteriales</taxon>
        <taxon>Flavobacteriaceae</taxon>
        <taxon>Flavobacterium</taxon>
    </lineage>
</organism>
<evidence type="ECO:0000256" key="4">
    <source>
        <dbReference type="SAM" id="Phobius"/>
    </source>
</evidence>
<gene>
    <name evidence="6" type="ORF">AAGV33_09845</name>
</gene>
<dbReference type="Gene3D" id="3.90.550.10">
    <property type="entry name" value="Spore Coat Polysaccharide Biosynthesis Protein SpsA, Chain A"/>
    <property type="match status" value="1"/>
</dbReference>
<feature type="transmembrane region" description="Helical" evidence="4">
    <location>
        <begin position="255"/>
        <end position="272"/>
    </location>
</feature>
<comment type="caution">
    <text evidence="6">The sequence shown here is derived from an EMBL/GenBank/DDBJ whole genome shotgun (WGS) entry which is preliminary data.</text>
</comment>
<evidence type="ECO:0000313" key="7">
    <source>
        <dbReference type="Proteomes" id="UP001574170"/>
    </source>
</evidence>
<keyword evidence="4" id="KW-1133">Transmembrane helix</keyword>
<evidence type="ECO:0000259" key="5">
    <source>
        <dbReference type="Pfam" id="PF00535"/>
    </source>
</evidence>
<reference evidence="6 7" key="1">
    <citation type="submission" date="2024-04" db="EMBL/GenBank/DDBJ databases">
        <title>New Clade of Flavobacterium.</title>
        <authorList>
            <person name="Matos L."/>
            <person name="Proenca D.N."/>
            <person name="Fransisco R.M."/>
            <person name="Chung A.P."/>
            <person name="Maccario L."/>
            <person name="Sorensen S.J."/>
            <person name="Morais P.V."/>
        </authorList>
    </citation>
    <scope>NUCLEOTIDE SEQUENCE [LARGE SCALE GENOMIC DNA]</scope>
    <source>
        <strain evidence="6 7">FBOR7N2.3</strain>
    </source>
</reference>
<keyword evidence="4" id="KW-0812">Transmembrane</keyword>
<evidence type="ECO:0000313" key="6">
    <source>
        <dbReference type="EMBL" id="MFA9194712.1"/>
    </source>
</evidence>
<accession>A0ABV4TKW5</accession>
<evidence type="ECO:0000256" key="3">
    <source>
        <dbReference type="ARBA" id="ARBA00022679"/>
    </source>
</evidence>
<keyword evidence="7" id="KW-1185">Reference proteome</keyword>
<dbReference type="PANTHER" id="PTHR43179">
    <property type="entry name" value="RHAMNOSYLTRANSFERASE WBBL"/>
    <property type="match status" value="1"/>
</dbReference>
<keyword evidence="4" id="KW-0472">Membrane</keyword>
<feature type="transmembrane region" description="Helical" evidence="4">
    <location>
        <begin position="222"/>
        <end position="243"/>
    </location>
</feature>
<dbReference type="EC" id="2.4.-.-" evidence="6"/>
<keyword evidence="3 6" id="KW-0808">Transferase</keyword>
<comment type="similarity">
    <text evidence="1">Belongs to the glycosyltransferase 2 family.</text>
</comment>
<dbReference type="InterPro" id="IPR029044">
    <property type="entry name" value="Nucleotide-diphossugar_trans"/>
</dbReference>
<feature type="domain" description="Glycosyltransferase 2-like" evidence="5">
    <location>
        <begin position="9"/>
        <end position="147"/>
    </location>
</feature>
<keyword evidence="2 6" id="KW-0328">Glycosyltransferase</keyword>
<dbReference type="EMBL" id="JBCFQK010000012">
    <property type="protein sequence ID" value="MFA9194712.1"/>
    <property type="molecule type" value="Genomic_DNA"/>
</dbReference>
<dbReference type="Pfam" id="PF00535">
    <property type="entry name" value="Glycos_transf_2"/>
    <property type="match status" value="1"/>
</dbReference>
<proteinExistence type="inferred from homology"/>